<dbReference type="Proteomes" id="UP000765509">
    <property type="component" value="Unassembled WGS sequence"/>
</dbReference>
<keyword evidence="2" id="KW-1185">Reference proteome</keyword>
<name>A0A9Q3HL63_9BASI</name>
<comment type="caution">
    <text evidence="1">The sequence shown here is derived from an EMBL/GenBank/DDBJ whole genome shotgun (WGS) entry which is preliminary data.</text>
</comment>
<dbReference type="Pfam" id="PF02992">
    <property type="entry name" value="Transposase_21"/>
    <property type="match status" value="1"/>
</dbReference>
<dbReference type="OrthoDB" id="3039677at2759"/>
<proteinExistence type="predicted"/>
<dbReference type="InterPro" id="IPR004242">
    <property type="entry name" value="Transposase_21"/>
</dbReference>
<dbReference type="EMBL" id="AVOT02020221">
    <property type="protein sequence ID" value="MBW0508257.1"/>
    <property type="molecule type" value="Genomic_DNA"/>
</dbReference>
<dbReference type="AlphaFoldDB" id="A0A9Q3HL63"/>
<accession>A0A9Q3HL63</accession>
<evidence type="ECO:0000313" key="2">
    <source>
        <dbReference type="Proteomes" id="UP000765509"/>
    </source>
</evidence>
<evidence type="ECO:0000313" key="1">
    <source>
        <dbReference type="EMBL" id="MBW0508257.1"/>
    </source>
</evidence>
<sequence>MLICLDLPPSERLKPDNVYVEGMIPGPKEPTALQLNYLSMSLIKELKELWQGYHFSPTSTGPSGSFIRVAILKVIVDVVAMCKLTGLISHSGNHFWNCCTIHQAQIEEIGPQFHYTHSYQNHKSTIVKWLRASPQQRQAIFLSMECSIQFWKTFCIGMQPEWLILT</sequence>
<organism evidence="1 2">
    <name type="scientific">Austropuccinia psidii MF-1</name>
    <dbReference type="NCBI Taxonomy" id="1389203"/>
    <lineage>
        <taxon>Eukaryota</taxon>
        <taxon>Fungi</taxon>
        <taxon>Dikarya</taxon>
        <taxon>Basidiomycota</taxon>
        <taxon>Pucciniomycotina</taxon>
        <taxon>Pucciniomycetes</taxon>
        <taxon>Pucciniales</taxon>
        <taxon>Sphaerophragmiaceae</taxon>
        <taxon>Austropuccinia</taxon>
    </lineage>
</organism>
<protein>
    <submittedName>
        <fullName evidence="1">Uncharacterized protein</fullName>
    </submittedName>
</protein>
<reference evidence="1" key="1">
    <citation type="submission" date="2021-03" db="EMBL/GenBank/DDBJ databases">
        <title>Draft genome sequence of rust myrtle Austropuccinia psidii MF-1, a brazilian biotype.</title>
        <authorList>
            <person name="Quecine M.C."/>
            <person name="Pachon D.M.R."/>
            <person name="Bonatelli M.L."/>
            <person name="Correr F.H."/>
            <person name="Franceschini L.M."/>
            <person name="Leite T.F."/>
            <person name="Margarido G.R.A."/>
            <person name="Almeida C.A."/>
            <person name="Ferrarezi J.A."/>
            <person name="Labate C.A."/>
        </authorList>
    </citation>
    <scope>NUCLEOTIDE SEQUENCE</scope>
    <source>
        <strain evidence="1">MF-1</strain>
    </source>
</reference>
<gene>
    <name evidence="1" type="ORF">O181_047972</name>
</gene>